<reference evidence="1" key="1">
    <citation type="journal article" date="2014" name="Front. Microbiol.">
        <title>High frequency of phylogenetically diverse reductive dehalogenase-homologous genes in deep subseafloor sedimentary metagenomes.</title>
        <authorList>
            <person name="Kawai M."/>
            <person name="Futagami T."/>
            <person name="Toyoda A."/>
            <person name="Takaki Y."/>
            <person name="Nishi S."/>
            <person name="Hori S."/>
            <person name="Arai W."/>
            <person name="Tsubouchi T."/>
            <person name="Morono Y."/>
            <person name="Uchiyama I."/>
            <person name="Ito T."/>
            <person name="Fujiyama A."/>
            <person name="Inagaki F."/>
            <person name="Takami H."/>
        </authorList>
    </citation>
    <scope>NUCLEOTIDE SEQUENCE</scope>
    <source>
        <strain evidence="1">Expedition CK06-06</strain>
    </source>
</reference>
<proteinExistence type="predicted"/>
<evidence type="ECO:0000313" key="1">
    <source>
        <dbReference type="EMBL" id="GAG66266.1"/>
    </source>
</evidence>
<accession>X1B2N3</accession>
<comment type="caution">
    <text evidence="1">The sequence shown here is derived from an EMBL/GenBank/DDBJ whole genome shotgun (WGS) entry which is preliminary data.</text>
</comment>
<dbReference type="AlphaFoldDB" id="X1B2N3"/>
<organism evidence="1">
    <name type="scientific">marine sediment metagenome</name>
    <dbReference type="NCBI Taxonomy" id="412755"/>
    <lineage>
        <taxon>unclassified sequences</taxon>
        <taxon>metagenomes</taxon>
        <taxon>ecological metagenomes</taxon>
    </lineage>
</organism>
<feature type="non-terminal residue" evidence="1">
    <location>
        <position position="48"/>
    </location>
</feature>
<sequence>MNKEKKKSLDQQLKERLPGYSIQDMECFESVKKLGMSRDEFEMLKEHW</sequence>
<name>X1B2N3_9ZZZZ</name>
<dbReference type="EMBL" id="BART01005466">
    <property type="protein sequence ID" value="GAG66266.1"/>
    <property type="molecule type" value="Genomic_DNA"/>
</dbReference>
<gene>
    <name evidence="1" type="ORF">S01H4_12691</name>
</gene>
<protein>
    <submittedName>
        <fullName evidence="1">Uncharacterized protein</fullName>
    </submittedName>
</protein>